<organism evidence="1 2">
    <name type="scientific">Lipingzhangella halophila</name>
    <dbReference type="NCBI Taxonomy" id="1783352"/>
    <lineage>
        <taxon>Bacteria</taxon>
        <taxon>Bacillati</taxon>
        <taxon>Actinomycetota</taxon>
        <taxon>Actinomycetes</taxon>
        <taxon>Streptosporangiales</taxon>
        <taxon>Nocardiopsidaceae</taxon>
        <taxon>Lipingzhangella</taxon>
    </lineage>
</organism>
<comment type="caution">
    <text evidence="1">The sequence shown here is derived from an EMBL/GenBank/DDBJ whole genome shotgun (WGS) entry which is preliminary data.</text>
</comment>
<evidence type="ECO:0000313" key="1">
    <source>
        <dbReference type="EMBL" id="MBB4934387.1"/>
    </source>
</evidence>
<dbReference type="EMBL" id="JACHJT010000001">
    <property type="protein sequence ID" value="MBB4934387.1"/>
    <property type="molecule type" value="Genomic_DNA"/>
</dbReference>
<sequence>MGEVTAGERMCARVTAAFVEDEASVGLERRVAMWPRVVAETPNISDGAALAGWDAEAFSS</sequence>
<protein>
    <submittedName>
        <fullName evidence="1">Uncharacterized protein</fullName>
    </submittedName>
</protein>
<proteinExistence type="predicted"/>
<name>A0A7W7RMA8_9ACTN</name>
<evidence type="ECO:0000313" key="2">
    <source>
        <dbReference type="Proteomes" id="UP000523007"/>
    </source>
</evidence>
<dbReference type="AlphaFoldDB" id="A0A7W7RMA8"/>
<accession>A0A7W7RMA8</accession>
<reference evidence="1 2" key="1">
    <citation type="submission" date="2020-08" db="EMBL/GenBank/DDBJ databases">
        <title>Sequencing the genomes of 1000 actinobacteria strains.</title>
        <authorList>
            <person name="Klenk H.-P."/>
        </authorList>
    </citation>
    <scope>NUCLEOTIDE SEQUENCE [LARGE SCALE GENOMIC DNA]</scope>
    <source>
        <strain evidence="1 2">DSM 102030</strain>
    </source>
</reference>
<dbReference type="Proteomes" id="UP000523007">
    <property type="component" value="Unassembled WGS sequence"/>
</dbReference>
<keyword evidence="2" id="KW-1185">Reference proteome</keyword>
<gene>
    <name evidence="1" type="ORF">F4561_005207</name>
</gene>